<gene>
    <name evidence="2" type="ORF">Poly59_34310</name>
</gene>
<name>A0A5C6EVZ0_9BACT</name>
<dbReference type="EMBL" id="SJPX01000003">
    <property type="protein sequence ID" value="TWU51836.1"/>
    <property type="molecule type" value="Genomic_DNA"/>
</dbReference>
<dbReference type="PANTHER" id="PTHR37694:SF1">
    <property type="entry name" value="SLR8022 PROTEIN"/>
    <property type="match status" value="1"/>
</dbReference>
<dbReference type="AlphaFoldDB" id="A0A5C6EVZ0"/>
<dbReference type="Pfam" id="PF07883">
    <property type="entry name" value="Cupin_2"/>
    <property type="match status" value="1"/>
</dbReference>
<dbReference type="SUPFAM" id="SSF51182">
    <property type="entry name" value="RmlC-like cupins"/>
    <property type="match status" value="1"/>
</dbReference>
<dbReference type="InterPro" id="IPR014710">
    <property type="entry name" value="RmlC-like_jellyroll"/>
</dbReference>
<dbReference type="PANTHER" id="PTHR37694">
    <property type="entry name" value="SLR8022 PROTEIN"/>
    <property type="match status" value="1"/>
</dbReference>
<dbReference type="InterPro" id="IPR013096">
    <property type="entry name" value="Cupin_2"/>
</dbReference>
<evidence type="ECO:0000313" key="2">
    <source>
        <dbReference type="EMBL" id="TWU51836.1"/>
    </source>
</evidence>
<dbReference type="CDD" id="cd02230">
    <property type="entry name" value="cupin_HP0902-like"/>
    <property type="match status" value="1"/>
</dbReference>
<evidence type="ECO:0000259" key="1">
    <source>
        <dbReference type="Pfam" id="PF07883"/>
    </source>
</evidence>
<reference evidence="2 3" key="1">
    <citation type="submission" date="2019-02" db="EMBL/GenBank/DDBJ databases">
        <title>Deep-cultivation of Planctomycetes and their phenomic and genomic characterization uncovers novel biology.</title>
        <authorList>
            <person name="Wiegand S."/>
            <person name="Jogler M."/>
            <person name="Boedeker C."/>
            <person name="Pinto D."/>
            <person name="Vollmers J."/>
            <person name="Rivas-Marin E."/>
            <person name="Kohn T."/>
            <person name="Peeters S.H."/>
            <person name="Heuer A."/>
            <person name="Rast P."/>
            <person name="Oberbeckmann S."/>
            <person name="Bunk B."/>
            <person name="Jeske O."/>
            <person name="Meyerdierks A."/>
            <person name="Storesund J.E."/>
            <person name="Kallscheuer N."/>
            <person name="Luecker S."/>
            <person name="Lage O.M."/>
            <person name="Pohl T."/>
            <person name="Merkel B.J."/>
            <person name="Hornburger P."/>
            <person name="Mueller R.-W."/>
            <person name="Bruemmer F."/>
            <person name="Labrenz M."/>
            <person name="Spormann A.M."/>
            <person name="Op Den Camp H."/>
            <person name="Overmann J."/>
            <person name="Amann R."/>
            <person name="Jetten M.S.M."/>
            <person name="Mascher T."/>
            <person name="Medema M.H."/>
            <person name="Devos D.P."/>
            <person name="Kaster A.-K."/>
            <person name="Ovreas L."/>
            <person name="Rohde M."/>
            <person name="Galperin M.Y."/>
            <person name="Jogler C."/>
        </authorList>
    </citation>
    <scope>NUCLEOTIDE SEQUENCE [LARGE SCALE GENOMIC DNA]</scope>
    <source>
        <strain evidence="2 3">Poly59</strain>
    </source>
</reference>
<dbReference type="Proteomes" id="UP000317977">
    <property type="component" value="Unassembled WGS sequence"/>
</dbReference>
<dbReference type="Gene3D" id="2.60.120.10">
    <property type="entry name" value="Jelly Rolls"/>
    <property type="match status" value="1"/>
</dbReference>
<comment type="caution">
    <text evidence="2">The sequence shown here is derived from an EMBL/GenBank/DDBJ whole genome shotgun (WGS) entry which is preliminary data.</text>
</comment>
<protein>
    <submittedName>
        <fullName evidence="2">Cupin domain protein</fullName>
    </submittedName>
</protein>
<keyword evidence="3" id="KW-1185">Reference proteome</keyword>
<feature type="domain" description="Cupin type-2" evidence="1">
    <location>
        <begin position="38"/>
        <end position="100"/>
    </location>
</feature>
<sequence>MNDNQPTKMFDLSIASGEPEGKPKLVLQNESFKHMRLAMPAGKTIPEHKAAKEITVLCLSGRVAFTASEESFAMNAGNLISLSAGELHSLTATTDSVVIITMAK</sequence>
<proteinExistence type="predicted"/>
<dbReference type="RefSeq" id="WP_146535106.1">
    <property type="nucleotide sequence ID" value="NZ_SJPX01000003.1"/>
</dbReference>
<organism evidence="2 3">
    <name type="scientific">Rubripirellula reticaptiva</name>
    <dbReference type="NCBI Taxonomy" id="2528013"/>
    <lineage>
        <taxon>Bacteria</taxon>
        <taxon>Pseudomonadati</taxon>
        <taxon>Planctomycetota</taxon>
        <taxon>Planctomycetia</taxon>
        <taxon>Pirellulales</taxon>
        <taxon>Pirellulaceae</taxon>
        <taxon>Rubripirellula</taxon>
    </lineage>
</organism>
<dbReference type="InterPro" id="IPR011051">
    <property type="entry name" value="RmlC_Cupin_sf"/>
</dbReference>
<evidence type="ECO:0000313" key="3">
    <source>
        <dbReference type="Proteomes" id="UP000317977"/>
    </source>
</evidence>
<dbReference type="OrthoDB" id="8265259at2"/>
<accession>A0A5C6EVZ0</accession>